<protein>
    <submittedName>
        <fullName evidence="3">Uncharacterized protein</fullName>
    </submittedName>
</protein>
<evidence type="ECO:0000313" key="3">
    <source>
        <dbReference type="EMBL" id="USF24654.1"/>
    </source>
</evidence>
<organism evidence="3 4">
    <name type="scientific">Mucispirillum schaedleri ASF457</name>
    <dbReference type="NCBI Taxonomy" id="1379858"/>
    <lineage>
        <taxon>Bacteria</taxon>
        <taxon>Pseudomonadati</taxon>
        <taxon>Deferribacterota</taxon>
        <taxon>Deferribacteres</taxon>
        <taxon>Deferribacterales</taxon>
        <taxon>Mucispirillaceae</taxon>
        <taxon>Mucispirillum</taxon>
    </lineage>
</organism>
<dbReference type="EMBL" id="CP097562">
    <property type="protein sequence ID" value="USF24654.1"/>
    <property type="molecule type" value="Genomic_DNA"/>
</dbReference>
<evidence type="ECO:0000313" key="4">
    <source>
        <dbReference type="Proteomes" id="UP000017429"/>
    </source>
</evidence>
<dbReference type="eggNOG" id="COG0666">
    <property type="taxonomic scope" value="Bacteria"/>
</dbReference>
<dbReference type="PRINTS" id="PR01415">
    <property type="entry name" value="ANKYRIN"/>
</dbReference>
<sequence>MKKILFLLFFLGLLAGGGAYLYFTDFNLIKKYITPRIPETVMSKIPEKVKKYITADYNASKDFDELGAPLDVPVTKFDSQYVSNDNPIFEAFRKGTKEDILKAIESTDNVDIFDVTGRTPLMYSAFRDDTSIAEVIINKGADINFQDRWGHTAIMYAAKYGNANMVNYFLSKGADINVVGNDGETPVSAAAFDGNIDVLTKFLDYGADINIQDNYGNTPLMKAAINGNQKALGMLIDYGADLNSQNNDGLTALMLASESGRYNTAKLLLDNGADTSIKDKSGENVLDHARKFGHDHIIALLRQYMVVDEPQINNNGDAININLNNNSNIIMH</sequence>
<dbReference type="Proteomes" id="UP000017429">
    <property type="component" value="Chromosome"/>
</dbReference>
<dbReference type="OrthoDB" id="9812708at2"/>
<dbReference type="Pfam" id="PF12796">
    <property type="entry name" value="Ank_2"/>
    <property type="match status" value="2"/>
</dbReference>
<dbReference type="PROSITE" id="PS50297">
    <property type="entry name" value="ANK_REP_REGION"/>
    <property type="match status" value="5"/>
</dbReference>
<reference evidence="3" key="2">
    <citation type="submission" date="2022-05" db="EMBL/GenBank/DDBJ databases">
        <authorList>
            <person name="Proctor A.L."/>
            <person name="Phillips G.J."/>
            <person name="Wannemuehler M.J."/>
        </authorList>
    </citation>
    <scope>NUCLEOTIDE SEQUENCE</scope>
    <source>
        <strain evidence="3">ASF457</strain>
    </source>
</reference>
<accession>V2QFC0</accession>
<dbReference type="KEGG" id="msch:N508_001743"/>
<name>V2QFC0_9BACT</name>
<evidence type="ECO:0000256" key="1">
    <source>
        <dbReference type="ARBA" id="ARBA00022737"/>
    </source>
</evidence>
<evidence type="ECO:0000256" key="2">
    <source>
        <dbReference type="ARBA" id="ARBA00023043"/>
    </source>
</evidence>
<dbReference type="InterPro" id="IPR002110">
    <property type="entry name" value="Ankyrin_rpt"/>
</dbReference>
<dbReference type="PANTHER" id="PTHR24173">
    <property type="entry name" value="ANKYRIN REPEAT CONTAINING"/>
    <property type="match status" value="1"/>
</dbReference>
<dbReference type="PANTHER" id="PTHR24173:SF74">
    <property type="entry name" value="ANKYRIN REPEAT DOMAIN-CONTAINING PROTEIN 16"/>
    <property type="match status" value="1"/>
</dbReference>
<dbReference type="InterPro" id="IPR036770">
    <property type="entry name" value="Ankyrin_rpt-contain_sf"/>
</dbReference>
<proteinExistence type="predicted"/>
<keyword evidence="2" id="KW-0040">ANK repeat</keyword>
<dbReference type="RefSeq" id="WP_023276026.1">
    <property type="nucleotide sequence ID" value="NZ_CP097562.1"/>
</dbReference>
<reference evidence="3" key="3">
    <citation type="submission" date="2022-06" db="EMBL/GenBank/DDBJ databases">
        <title>Resources to Facilitate Use of the Altered Schaedler Flora (ASF) Mouse Model to Study Microbiome Function.</title>
        <authorList>
            <person name="Proctor A."/>
            <person name="Parvinroo S."/>
            <person name="Richie T."/>
            <person name="Jia X."/>
            <person name="Lee S.T.M."/>
            <person name="Karp P.D."/>
            <person name="Paley S."/>
            <person name="Kostic A.D."/>
            <person name="Pierre J.F."/>
            <person name="Wannemuehler M.J."/>
            <person name="Phillips G.J."/>
        </authorList>
    </citation>
    <scope>NUCLEOTIDE SEQUENCE</scope>
    <source>
        <strain evidence="3">ASF457</strain>
    </source>
</reference>
<gene>
    <name evidence="3" type="ORF">N508_001743</name>
</gene>
<reference evidence="3" key="1">
    <citation type="journal article" date="2014" name="Genome Announc.">
        <title>Draft genome sequences of the altered schaedler flora, a defined bacterial community from gnotobiotic mice.</title>
        <authorList>
            <person name="Wannemuehler M.J."/>
            <person name="Overstreet A.M."/>
            <person name="Ward D.V."/>
            <person name="Phillips G.J."/>
        </authorList>
    </citation>
    <scope>NUCLEOTIDE SEQUENCE</scope>
    <source>
        <strain evidence="3">ASF457</strain>
    </source>
</reference>
<dbReference type="Gene3D" id="1.25.40.20">
    <property type="entry name" value="Ankyrin repeat-containing domain"/>
    <property type="match status" value="2"/>
</dbReference>
<dbReference type="SUPFAM" id="SSF48403">
    <property type="entry name" value="Ankyrin repeat"/>
    <property type="match status" value="1"/>
</dbReference>
<dbReference type="PROSITE" id="PS50088">
    <property type="entry name" value="ANK_REPEAT"/>
    <property type="match status" value="5"/>
</dbReference>
<keyword evidence="4" id="KW-1185">Reference proteome</keyword>
<dbReference type="SMART" id="SM00248">
    <property type="entry name" value="ANK"/>
    <property type="match status" value="6"/>
</dbReference>
<keyword evidence="1" id="KW-0677">Repeat</keyword>
<dbReference type="AlphaFoldDB" id="V2QFC0"/>